<dbReference type="Gene3D" id="3.40.190.10">
    <property type="entry name" value="Periplasmic binding protein-like II"/>
    <property type="match status" value="1"/>
</dbReference>
<comment type="similarity">
    <text evidence="1">Belongs to the UPF0065 (bug) family.</text>
</comment>
<dbReference type="PIRSF" id="PIRSF017082">
    <property type="entry name" value="YflP"/>
    <property type="match status" value="1"/>
</dbReference>
<sequence>MSIPRRAALALPALAVAPAARAQAPWPSRPVRLVVGFPAGSTPDIAARALAQHLQPVLGQPVVVDNRAGGGGTIGVDAALRAQDEHSLIVTIGGPGSIARLVNPQLPYDPATDLMPVSLLARMPFVLSVHPGVPVRDVAGLVAHARANQGRLNYGSVGAGTLGHLVTAEFAARHGLDMTHVPFRSWPQAIGEVVAGRVQLVAAAAGAVLPQALSEQVRPLAVTGEARVNQLPAIPTLREQNEPDIGVYAWIGLFAPRGTPEARITRLAGEAAAALAAPETHRALTTAGFEPLGTPPGLLATLVRAELSHWGEVIQRLGIRPES</sequence>
<proteinExistence type="inferred from homology"/>
<dbReference type="AlphaFoldDB" id="A0A840AB52"/>
<evidence type="ECO:0000256" key="1">
    <source>
        <dbReference type="ARBA" id="ARBA00006987"/>
    </source>
</evidence>
<dbReference type="InterPro" id="IPR042100">
    <property type="entry name" value="Bug_dom1"/>
</dbReference>
<dbReference type="InterPro" id="IPR005064">
    <property type="entry name" value="BUG"/>
</dbReference>
<reference evidence="3 4" key="1">
    <citation type="submission" date="2020-08" db="EMBL/GenBank/DDBJ databases">
        <title>Genomic Encyclopedia of Type Strains, Phase IV (KMG-IV): sequencing the most valuable type-strain genomes for metagenomic binning, comparative biology and taxonomic classification.</title>
        <authorList>
            <person name="Goeker M."/>
        </authorList>
    </citation>
    <scope>NUCLEOTIDE SEQUENCE [LARGE SCALE GENOMIC DNA]</scope>
    <source>
        <strain evidence="3 4">DSM 19979</strain>
    </source>
</reference>
<name>A0A840AB52_9PROT</name>
<feature type="signal peptide" evidence="2">
    <location>
        <begin position="1"/>
        <end position="22"/>
    </location>
</feature>
<comment type="caution">
    <text evidence="3">The sequence shown here is derived from an EMBL/GenBank/DDBJ whole genome shotgun (WGS) entry which is preliminary data.</text>
</comment>
<dbReference type="CDD" id="cd07012">
    <property type="entry name" value="PBP2_Bug_TTT"/>
    <property type="match status" value="1"/>
</dbReference>
<keyword evidence="4" id="KW-1185">Reference proteome</keyword>
<evidence type="ECO:0000256" key="2">
    <source>
        <dbReference type="SAM" id="SignalP"/>
    </source>
</evidence>
<protein>
    <submittedName>
        <fullName evidence="3">Tripartite-type tricarboxylate transporter receptor subunit TctC</fullName>
    </submittedName>
</protein>
<dbReference type="PANTHER" id="PTHR42928">
    <property type="entry name" value="TRICARBOXYLATE-BINDING PROTEIN"/>
    <property type="match status" value="1"/>
</dbReference>
<organism evidence="3 4">
    <name type="scientific">Roseococcus suduntuyensis</name>
    <dbReference type="NCBI Taxonomy" id="455361"/>
    <lineage>
        <taxon>Bacteria</taxon>
        <taxon>Pseudomonadati</taxon>
        <taxon>Pseudomonadota</taxon>
        <taxon>Alphaproteobacteria</taxon>
        <taxon>Acetobacterales</taxon>
        <taxon>Roseomonadaceae</taxon>
        <taxon>Roseococcus</taxon>
    </lineage>
</organism>
<dbReference type="Pfam" id="PF03401">
    <property type="entry name" value="TctC"/>
    <property type="match status" value="1"/>
</dbReference>
<gene>
    <name evidence="3" type="ORF">GGQ83_001192</name>
</gene>
<evidence type="ECO:0000313" key="4">
    <source>
        <dbReference type="Proteomes" id="UP000553193"/>
    </source>
</evidence>
<dbReference type="Proteomes" id="UP000553193">
    <property type="component" value="Unassembled WGS sequence"/>
</dbReference>
<accession>A0A840AB52</accession>
<dbReference type="RefSeq" id="WP_184382805.1">
    <property type="nucleotide sequence ID" value="NZ_JACIDJ010000001.1"/>
</dbReference>
<feature type="chain" id="PRO_5032356881" evidence="2">
    <location>
        <begin position="23"/>
        <end position="323"/>
    </location>
</feature>
<dbReference type="SUPFAM" id="SSF53850">
    <property type="entry name" value="Periplasmic binding protein-like II"/>
    <property type="match status" value="1"/>
</dbReference>
<keyword evidence="3" id="KW-0675">Receptor</keyword>
<dbReference type="EMBL" id="JACIDJ010000001">
    <property type="protein sequence ID" value="MBB3897766.1"/>
    <property type="molecule type" value="Genomic_DNA"/>
</dbReference>
<keyword evidence="2" id="KW-0732">Signal</keyword>
<evidence type="ECO:0000313" key="3">
    <source>
        <dbReference type="EMBL" id="MBB3897766.1"/>
    </source>
</evidence>
<dbReference type="Gene3D" id="3.40.190.150">
    <property type="entry name" value="Bordetella uptake gene, domain 1"/>
    <property type="match status" value="1"/>
</dbReference>
<dbReference type="PANTHER" id="PTHR42928:SF5">
    <property type="entry name" value="BLR1237 PROTEIN"/>
    <property type="match status" value="1"/>
</dbReference>